<feature type="region of interest" description="Disordered" evidence="1">
    <location>
        <begin position="1"/>
        <end position="27"/>
    </location>
</feature>
<dbReference type="Proteomes" id="UP000302139">
    <property type="component" value="Unassembled WGS sequence"/>
</dbReference>
<comment type="caution">
    <text evidence="2">The sequence shown here is derived from an EMBL/GenBank/DDBJ whole genome shotgun (WGS) entry which is preliminary data.</text>
</comment>
<evidence type="ECO:0000313" key="3">
    <source>
        <dbReference type="Proteomes" id="UP000302139"/>
    </source>
</evidence>
<name>A0A4D4MBJ6_STRAX</name>
<gene>
    <name evidence="2" type="ORF">SAV14893_084120</name>
</gene>
<evidence type="ECO:0000313" key="2">
    <source>
        <dbReference type="EMBL" id="GDY69019.1"/>
    </source>
</evidence>
<dbReference type="EMBL" id="BJHX01000001">
    <property type="protein sequence ID" value="GDY69019.1"/>
    <property type="molecule type" value="Genomic_DNA"/>
</dbReference>
<reference evidence="2 3" key="1">
    <citation type="submission" date="2019-04" db="EMBL/GenBank/DDBJ databases">
        <title>Draft genome sequences of Streptomyces avermitilis NBRC 14893.</title>
        <authorList>
            <person name="Komaki H."/>
            <person name="Tamura T."/>
            <person name="Hosoyama A."/>
        </authorList>
    </citation>
    <scope>NUCLEOTIDE SEQUENCE [LARGE SCALE GENOMIC DNA]</scope>
    <source>
        <strain evidence="2 3">NBRC 14893</strain>
    </source>
</reference>
<accession>A0A4D4MBJ6</accession>
<evidence type="ECO:0000256" key="1">
    <source>
        <dbReference type="SAM" id="MobiDB-lite"/>
    </source>
</evidence>
<organism evidence="2 3">
    <name type="scientific">Streptomyces avermitilis</name>
    <dbReference type="NCBI Taxonomy" id="33903"/>
    <lineage>
        <taxon>Bacteria</taxon>
        <taxon>Bacillati</taxon>
        <taxon>Actinomycetota</taxon>
        <taxon>Actinomycetes</taxon>
        <taxon>Kitasatosporales</taxon>
        <taxon>Streptomycetaceae</taxon>
        <taxon>Streptomyces</taxon>
    </lineage>
</organism>
<protein>
    <submittedName>
        <fullName evidence="2">Uncharacterized protein</fullName>
    </submittedName>
</protein>
<proteinExistence type="predicted"/>
<sequence>MTDVPNGRDPNGRDPNGRRALVPASPPGMLRRLQRARLLPRSVRVLRSLRVLPRSVRARSALAAAFAAAVLFTSGPC</sequence>
<dbReference type="AlphaFoldDB" id="A0A4D4MBJ6"/>